<feature type="transmembrane region" description="Helical" evidence="4">
    <location>
        <begin position="137"/>
        <end position="155"/>
    </location>
</feature>
<sequence length="230" mass="23404">MSALLDGELPEAPESEVDAHLETCAACRAFQAEAGALTRNLRVRAVAPTPDLAGAVLAAAERPRRTRGVLRGALALTAVAQMLLALGQLSGLIGMHGHAAHGGPGMAAHLFNESTAWNLALGVGLLWAAWRDRTAAGVLPVLSAFVAALAGFSVHDLVIGAATVERVASHALLLVGLGLLFAVHRTGGGDPADADRTAADGPHAADDTSSAPRAPQGPPHLRPTAHREAA</sequence>
<feature type="compositionally biased region" description="Basic and acidic residues" evidence="3">
    <location>
        <begin position="193"/>
        <end position="206"/>
    </location>
</feature>
<keyword evidence="4" id="KW-1133">Transmembrane helix</keyword>
<evidence type="ECO:0000313" key="7">
    <source>
        <dbReference type="Proteomes" id="UP001500483"/>
    </source>
</evidence>
<dbReference type="Proteomes" id="UP001500483">
    <property type="component" value="Unassembled WGS sequence"/>
</dbReference>
<protein>
    <submittedName>
        <fullName evidence="6">Zf-HC2 domain-containing protein</fullName>
    </submittedName>
</protein>
<keyword evidence="4" id="KW-0472">Membrane</keyword>
<reference evidence="7" key="1">
    <citation type="journal article" date="2019" name="Int. J. Syst. Evol. Microbiol.">
        <title>The Global Catalogue of Microorganisms (GCM) 10K type strain sequencing project: providing services to taxonomists for standard genome sequencing and annotation.</title>
        <authorList>
            <consortium name="The Broad Institute Genomics Platform"/>
            <consortium name="The Broad Institute Genome Sequencing Center for Infectious Disease"/>
            <person name="Wu L."/>
            <person name="Ma J."/>
        </authorList>
    </citation>
    <scope>NUCLEOTIDE SEQUENCE [LARGE SCALE GENOMIC DNA]</scope>
    <source>
        <strain evidence="7">JCM 9687</strain>
    </source>
</reference>
<keyword evidence="7" id="KW-1185">Reference proteome</keyword>
<evidence type="ECO:0000259" key="5">
    <source>
        <dbReference type="Pfam" id="PF13490"/>
    </source>
</evidence>
<keyword evidence="4" id="KW-0812">Transmembrane</keyword>
<dbReference type="InterPro" id="IPR027383">
    <property type="entry name" value="Znf_put"/>
</dbReference>
<keyword evidence="2" id="KW-0804">Transcription</keyword>
<accession>A0ABP6RPI1</accession>
<name>A0ABP6RPI1_9PSEU</name>
<organism evidence="6 7">
    <name type="scientific">Saccharopolyspora gregorii</name>
    <dbReference type="NCBI Taxonomy" id="33914"/>
    <lineage>
        <taxon>Bacteria</taxon>
        <taxon>Bacillati</taxon>
        <taxon>Actinomycetota</taxon>
        <taxon>Actinomycetes</taxon>
        <taxon>Pseudonocardiales</taxon>
        <taxon>Pseudonocardiaceae</taxon>
        <taxon>Saccharopolyspora</taxon>
    </lineage>
</organism>
<feature type="transmembrane region" description="Helical" evidence="4">
    <location>
        <begin position="72"/>
        <end position="94"/>
    </location>
</feature>
<evidence type="ECO:0000256" key="1">
    <source>
        <dbReference type="ARBA" id="ARBA00023015"/>
    </source>
</evidence>
<feature type="transmembrane region" description="Helical" evidence="4">
    <location>
        <begin position="167"/>
        <end position="183"/>
    </location>
</feature>
<gene>
    <name evidence="6" type="ORF">GCM10020366_21900</name>
</gene>
<feature type="transmembrane region" description="Helical" evidence="4">
    <location>
        <begin position="114"/>
        <end position="130"/>
    </location>
</feature>
<keyword evidence="1" id="KW-0805">Transcription regulation</keyword>
<dbReference type="Gene3D" id="1.10.10.1320">
    <property type="entry name" value="Anti-sigma factor, zinc-finger domain"/>
    <property type="match status" value="1"/>
</dbReference>
<evidence type="ECO:0000313" key="6">
    <source>
        <dbReference type="EMBL" id="GAA3356726.1"/>
    </source>
</evidence>
<proteinExistence type="predicted"/>
<evidence type="ECO:0000256" key="4">
    <source>
        <dbReference type="SAM" id="Phobius"/>
    </source>
</evidence>
<feature type="domain" description="Putative zinc-finger" evidence="5">
    <location>
        <begin position="1"/>
        <end position="28"/>
    </location>
</feature>
<dbReference type="InterPro" id="IPR041916">
    <property type="entry name" value="Anti_sigma_zinc_sf"/>
</dbReference>
<dbReference type="EMBL" id="BAAAYK010000038">
    <property type="protein sequence ID" value="GAA3356726.1"/>
    <property type="molecule type" value="Genomic_DNA"/>
</dbReference>
<evidence type="ECO:0000256" key="2">
    <source>
        <dbReference type="ARBA" id="ARBA00023163"/>
    </source>
</evidence>
<feature type="region of interest" description="Disordered" evidence="3">
    <location>
        <begin position="191"/>
        <end position="230"/>
    </location>
</feature>
<dbReference type="Pfam" id="PF13490">
    <property type="entry name" value="zf-HC2"/>
    <property type="match status" value="1"/>
</dbReference>
<evidence type="ECO:0000256" key="3">
    <source>
        <dbReference type="SAM" id="MobiDB-lite"/>
    </source>
</evidence>
<comment type="caution">
    <text evidence="6">The sequence shown here is derived from an EMBL/GenBank/DDBJ whole genome shotgun (WGS) entry which is preliminary data.</text>
</comment>